<dbReference type="SUPFAM" id="SSF103473">
    <property type="entry name" value="MFS general substrate transporter"/>
    <property type="match status" value="1"/>
</dbReference>
<dbReference type="InterPro" id="IPR011701">
    <property type="entry name" value="MFS"/>
</dbReference>
<gene>
    <name evidence="8" type="ORF">PV04_03915</name>
</gene>
<dbReference type="InterPro" id="IPR020846">
    <property type="entry name" value="MFS_dom"/>
</dbReference>
<feature type="transmembrane region" description="Helical" evidence="6">
    <location>
        <begin position="115"/>
        <end position="137"/>
    </location>
</feature>
<accession>A0A0D2CS32</accession>
<dbReference type="Pfam" id="PF07690">
    <property type="entry name" value="MFS_1"/>
    <property type="match status" value="1"/>
</dbReference>
<dbReference type="Proteomes" id="UP000054266">
    <property type="component" value="Unassembled WGS sequence"/>
</dbReference>
<feature type="transmembrane region" description="Helical" evidence="6">
    <location>
        <begin position="40"/>
        <end position="61"/>
    </location>
</feature>
<reference evidence="8 9" key="1">
    <citation type="submission" date="2015-01" db="EMBL/GenBank/DDBJ databases">
        <title>The Genome Sequence of Capronia semiimmersa CBS27337.</title>
        <authorList>
            <consortium name="The Broad Institute Genomics Platform"/>
            <person name="Cuomo C."/>
            <person name="de Hoog S."/>
            <person name="Gorbushina A."/>
            <person name="Stielow B."/>
            <person name="Teixiera M."/>
            <person name="Abouelleil A."/>
            <person name="Chapman S.B."/>
            <person name="Priest M."/>
            <person name="Young S.K."/>
            <person name="Wortman J."/>
            <person name="Nusbaum C."/>
            <person name="Birren B."/>
        </authorList>
    </citation>
    <scope>NUCLEOTIDE SEQUENCE [LARGE SCALE GENOMIC DNA]</scope>
    <source>
        <strain evidence="8 9">CBS 27337</strain>
    </source>
</reference>
<evidence type="ECO:0000256" key="2">
    <source>
        <dbReference type="ARBA" id="ARBA00022448"/>
    </source>
</evidence>
<evidence type="ECO:0000256" key="4">
    <source>
        <dbReference type="ARBA" id="ARBA00022989"/>
    </source>
</evidence>
<keyword evidence="2" id="KW-0813">Transport</keyword>
<feature type="transmembrane region" description="Helical" evidence="6">
    <location>
        <begin position="314"/>
        <end position="335"/>
    </location>
</feature>
<evidence type="ECO:0000256" key="1">
    <source>
        <dbReference type="ARBA" id="ARBA00004141"/>
    </source>
</evidence>
<dbReference type="PANTHER" id="PTHR43791:SF97">
    <property type="entry name" value="ALLANTOATE TRANSPORTER, PUTATIVE (AFU_ORTHOLOGUE AFUA_1G14700)-RELATED"/>
    <property type="match status" value="1"/>
</dbReference>
<dbReference type="GO" id="GO:0016020">
    <property type="term" value="C:membrane"/>
    <property type="evidence" value="ECO:0007669"/>
    <property type="project" value="UniProtKB-SubCell"/>
</dbReference>
<dbReference type="AlphaFoldDB" id="A0A0D2CS32"/>
<feature type="transmembrane region" description="Helical" evidence="6">
    <location>
        <begin position="435"/>
        <end position="455"/>
    </location>
</feature>
<feature type="transmembrane region" description="Helical" evidence="6">
    <location>
        <begin position="373"/>
        <end position="391"/>
    </location>
</feature>
<organism evidence="8 9">
    <name type="scientific">Phialophora macrospora</name>
    <dbReference type="NCBI Taxonomy" id="1851006"/>
    <lineage>
        <taxon>Eukaryota</taxon>
        <taxon>Fungi</taxon>
        <taxon>Dikarya</taxon>
        <taxon>Ascomycota</taxon>
        <taxon>Pezizomycotina</taxon>
        <taxon>Eurotiomycetes</taxon>
        <taxon>Chaetothyriomycetidae</taxon>
        <taxon>Chaetothyriales</taxon>
        <taxon>Herpotrichiellaceae</taxon>
        <taxon>Phialophora</taxon>
    </lineage>
</organism>
<dbReference type="GO" id="GO:0022857">
    <property type="term" value="F:transmembrane transporter activity"/>
    <property type="evidence" value="ECO:0007669"/>
    <property type="project" value="InterPro"/>
</dbReference>
<feature type="transmembrane region" description="Helical" evidence="6">
    <location>
        <begin position="403"/>
        <end position="423"/>
    </location>
</feature>
<feature type="transmembrane region" description="Helical" evidence="6">
    <location>
        <begin position="342"/>
        <end position="361"/>
    </location>
</feature>
<protein>
    <recommendedName>
        <fullName evidence="7">Major facilitator superfamily (MFS) profile domain-containing protein</fullName>
    </recommendedName>
</protein>
<evidence type="ECO:0000259" key="7">
    <source>
        <dbReference type="PROSITE" id="PS50850"/>
    </source>
</evidence>
<dbReference type="PANTHER" id="PTHR43791">
    <property type="entry name" value="PERMEASE-RELATED"/>
    <property type="match status" value="1"/>
</dbReference>
<evidence type="ECO:0000313" key="8">
    <source>
        <dbReference type="EMBL" id="KIW67936.1"/>
    </source>
</evidence>
<evidence type="ECO:0000313" key="9">
    <source>
        <dbReference type="Proteomes" id="UP000054266"/>
    </source>
</evidence>
<feature type="transmembrane region" description="Helical" evidence="6">
    <location>
        <begin position="276"/>
        <end position="294"/>
    </location>
</feature>
<sequence length="493" mass="53810">MGSSTISTEKNAEEPMAPKEHIFVEEGALRSSTRAMERRIVMKTDAVILTFITLIAFLMFLDKNCLAYANILGMGTDANLKGQQYSWLGSIFYFGYLVGMPVSAFLITKIPVGRLVGVAAALWGGTLMCMSACHNFAGLATVRFFLGVLESPAFPSAMILIGNFWKRSEQPLRTALWYNTFAGIFGGLLAFGINNIHADLSNWKYLFLIYGSVTVLVGILAFFYLPVSPATAWFLSAAEKEVAIARLADTQQKNNNDRPTEFKIHQCIEALTSIKYWIIVVFVLAQGVTAAGITNFNPLIIKGFGFSTQRTNLLAAPQAAVGIVAQVSLSILAYYVPNSRCLWWIVGTVPALAGAIIIHSVDVNKQRPVALGGVYLMGFYNVGWVMAMAIITANTRGSTKRPFVNASMGVALSVAEIVGPQFFRTSQAPYYQLGIWALVVSYAIMIATGGVYWVVAVMENKARDRAGLVAGPDDASTDLDLTDRENKAHRFSY</sequence>
<keyword evidence="5 6" id="KW-0472">Membrane</keyword>
<feature type="transmembrane region" description="Helical" evidence="6">
    <location>
        <begin position="87"/>
        <end position="108"/>
    </location>
</feature>
<name>A0A0D2CS32_9EURO</name>
<evidence type="ECO:0000256" key="3">
    <source>
        <dbReference type="ARBA" id="ARBA00022692"/>
    </source>
</evidence>
<dbReference type="PROSITE" id="PS50850">
    <property type="entry name" value="MFS"/>
    <property type="match status" value="1"/>
</dbReference>
<dbReference type="InterPro" id="IPR036259">
    <property type="entry name" value="MFS_trans_sf"/>
</dbReference>
<comment type="subcellular location">
    <subcellularLocation>
        <location evidence="1">Membrane</location>
        <topology evidence="1">Multi-pass membrane protein</topology>
    </subcellularLocation>
</comment>
<dbReference type="EMBL" id="KN846958">
    <property type="protein sequence ID" value="KIW67936.1"/>
    <property type="molecule type" value="Genomic_DNA"/>
</dbReference>
<keyword evidence="9" id="KW-1185">Reference proteome</keyword>
<feature type="domain" description="Major facilitator superfamily (MFS) profile" evidence="7">
    <location>
        <begin position="48"/>
        <end position="461"/>
    </location>
</feature>
<keyword evidence="4 6" id="KW-1133">Transmembrane helix</keyword>
<evidence type="ECO:0000256" key="6">
    <source>
        <dbReference type="SAM" id="Phobius"/>
    </source>
</evidence>
<dbReference type="Gene3D" id="1.20.1250.20">
    <property type="entry name" value="MFS general substrate transporter like domains"/>
    <property type="match status" value="2"/>
</dbReference>
<keyword evidence="3 6" id="KW-0812">Transmembrane</keyword>
<feature type="transmembrane region" description="Helical" evidence="6">
    <location>
        <begin position="143"/>
        <end position="164"/>
    </location>
</feature>
<feature type="transmembrane region" description="Helical" evidence="6">
    <location>
        <begin position="176"/>
        <end position="193"/>
    </location>
</feature>
<proteinExistence type="predicted"/>
<dbReference type="HOGENOM" id="CLU_001265_0_5_1"/>
<evidence type="ECO:0000256" key="5">
    <source>
        <dbReference type="ARBA" id="ARBA00023136"/>
    </source>
</evidence>
<feature type="transmembrane region" description="Helical" evidence="6">
    <location>
        <begin position="205"/>
        <end position="225"/>
    </location>
</feature>